<keyword evidence="1" id="KW-0436">Ligase</keyword>
<dbReference type="SMART" id="SM00367">
    <property type="entry name" value="LRR_CC"/>
    <property type="match status" value="4"/>
</dbReference>
<proteinExistence type="predicted"/>
<dbReference type="AlphaFoldDB" id="A0A1D6N0C2"/>
<protein>
    <submittedName>
        <fullName evidence="1">Ubiquitin-protein ligase</fullName>
    </submittedName>
</protein>
<dbReference type="EMBL" id="CM007649">
    <property type="protein sequence ID" value="ONM34234.1"/>
    <property type="molecule type" value="Genomic_DNA"/>
</dbReference>
<dbReference type="InterPro" id="IPR032675">
    <property type="entry name" value="LRR_dom_sf"/>
</dbReference>
<dbReference type="InterPro" id="IPR006553">
    <property type="entry name" value="Leu-rich_rpt_Cys-con_subtyp"/>
</dbReference>
<dbReference type="STRING" id="4577.A0A1D6N0C2"/>
<gene>
    <name evidence="1" type="ORF">ZEAMMB73_Zm00001d041983</name>
</gene>
<accession>A0A1D6N0C2</accession>
<dbReference type="FunCoup" id="A0A1D6N0C2">
    <property type="interactions" value="1401"/>
</dbReference>
<dbReference type="PANTHER" id="PTHR13318">
    <property type="entry name" value="PARTNER OF PAIRED, ISOFORM B-RELATED"/>
    <property type="match status" value="1"/>
</dbReference>
<organism evidence="1">
    <name type="scientific">Zea mays</name>
    <name type="common">Maize</name>
    <dbReference type="NCBI Taxonomy" id="4577"/>
    <lineage>
        <taxon>Eukaryota</taxon>
        <taxon>Viridiplantae</taxon>
        <taxon>Streptophyta</taxon>
        <taxon>Embryophyta</taxon>
        <taxon>Tracheophyta</taxon>
        <taxon>Spermatophyta</taxon>
        <taxon>Magnoliopsida</taxon>
        <taxon>Liliopsida</taxon>
        <taxon>Poales</taxon>
        <taxon>Poaceae</taxon>
        <taxon>PACMAD clade</taxon>
        <taxon>Panicoideae</taxon>
        <taxon>Andropogonodae</taxon>
        <taxon>Andropogoneae</taxon>
        <taxon>Tripsacinae</taxon>
        <taxon>Zea</taxon>
    </lineage>
</organism>
<dbReference type="FunFam" id="3.80.10.10:FF:000706">
    <property type="entry name" value="Ubiquitin-protein ligase"/>
    <property type="match status" value="1"/>
</dbReference>
<dbReference type="InParanoid" id="A0A1D6N0C2"/>
<dbReference type="Gene3D" id="3.80.10.10">
    <property type="entry name" value="Ribonuclease Inhibitor"/>
    <property type="match status" value="2"/>
</dbReference>
<dbReference type="SUPFAM" id="SSF52047">
    <property type="entry name" value="RNI-like"/>
    <property type="match status" value="1"/>
</dbReference>
<evidence type="ECO:0000313" key="1">
    <source>
        <dbReference type="EMBL" id="ONM34234.1"/>
    </source>
</evidence>
<name>A0A1D6N0C2_MAIZE</name>
<dbReference type="GO" id="GO:0016874">
    <property type="term" value="F:ligase activity"/>
    <property type="evidence" value="ECO:0007669"/>
    <property type="project" value="UniProtKB-KW"/>
</dbReference>
<dbReference type="FunFam" id="3.80.10.10:FF:000456">
    <property type="entry name" value="Ubiquitin-protein ligase"/>
    <property type="match status" value="1"/>
</dbReference>
<reference evidence="1" key="1">
    <citation type="submission" date="2015-12" db="EMBL/GenBank/DDBJ databases">
        <title>Update maize B73 reference genome by single molecule sequencing technologies.</title>
        <authorList>
            <consortium name="Maize Genome Sequencing Project"/>
            <person name="Ware D."/>
        </authorList>
    </citation>
    <scope>NUCLEOTIDE SEQUENCE [LARGE SCALE GENOMIC DNA]</scope>
    <source>
        <tissue evidence="1">Seedling</tissue>
    </source>
</reference>
<dbReference type="Gene3D" id="1.25.40.420">
    <property type="match status" value="1"/>
</dbReference>
<dbReference type="IntAct" id="A0A1D6N0C2">
    <property type="interactions" value="1"/>
</dbReference>
<sequence>MAFPADALVLEITDTSSSATAAAARAPSSPSPPPLSISDLARFDPLPSPTVAANRELLLLPRAPRRQLQVSENLSLELLLQVSGDWAGISSALCVDAVNPAESMCVWAAIWRLLCKCCATFLSLPRALTSRTTISSPCWRCYPKSPTSLIIQGALFLAVESLLVECQRWFGTIASQTSAMSVPLDFIIEVWYFAEEHGEFFCYSVLTFPGVTFVQDICQKFLAQNFVGTITALCAYSLRNIFPGDAHAISGRSFNKIPYDLLCSAIKCPHLTVDSEKQLCEAILYWVSENMKACEQSNPNSVDGHLFILSKQVKICLLPLGFAAGTMRHWFDFGNKIICTILDLLKDSLKTLLDAVDDGNLDRYCIRITEYSKVIHSPCTLCIKDNNFILQNIVLSGCPQVTTAFLYISVLPNDLSVSLKRRIVSSYTQVDHQTFVLYEELEKATKTLSFKNVHMVDISKCPNVHFGAAIDWLKLGFPELRVFRVSHCLSFQFDDLLYLLMRCPWIDEIDMTIDTSTVTPRHSVISSSSEVLSKAKPNQKRYGIHCSAYDRQPNSVFLNISRLTLEGRNDIDDMDLLEISVLKNSLCYINIRNCFLLTDDGISNLLMKCTKIHSMVLSYTSFGNRSIQMLCAANPSGHNSGHAHVMASYMQELHLDGCKGIDSVALSQLVSIISITKFLSLRETSLTDGALCKFVGSSLEYLDVSETVISMVSLAPVIQRNCKLNCLKTAGCCSLLLQCANVEHINGNKYGDFLQELGTTYCLEDVEMGWGFCPIRIEDLVPSFSKVRKMKIGLGTSLAENVLCALPMICPFLESLILRFQVISDRVVRRLLESATNLQVLCLHYCLGSLTSFSFQTKAPALRVLRLHWVTSWLTNDDLTILTENCNLAELSLSGCKLLDSSSQDIISSGWPNLALLHLEECGKVTVEGVSSFFNCKALEDVLLRHTVISESWEPQGRGIGRSIIDDAIRELPLLRKLALDLCDACEDGYDSPNDAEGKMIRSVRMSRCKKMAGSCLEVPRQGSSTSRPVHKDTVVLEWSSRMFTTTIVKERV</sequence>
<dbReference type="ExpressionAtlas" id="A0A1D6N0C2">
    <property type="expression patterns" value="baseline and differential"/>
</dbReference>